<dbReference type="Proteomes" id="UP001601303">
    <property type="component" value="Unassembled WGS sequence"/>
</dbReference>
<feature type="compositionally biased region" description="Polar residues" evidence="8">
    <location>
        <begin position="431"/>
        <end position="443"/>
    </location>
</feature>
<evidence type="ECO:0000256" key="3">
    <source>
        <dbReference type="ARBA" id="ARBA00022679"/>
    </source>
</evidence>
<dbReference type="InterPro" id="IPR011009">
    <property type="entry name" value="Kinase-like_dom_sf"/>
</dbReference>
<feature type="region of interest" description="Disordered" evidence="8">
    <location>
        <begin position="284"/>
        <end position="355"/>
    </location>
</feature>
<dbReference type="PROSITE" id="PS00108">
    <property type="entry name" value="PROTEIN_KINASE_ST"/>
    <property type="match status" value="1"/>
</dbReference>
<feature type="compositionally biased region" description="Polar residues" evidence="8">
    <location>
        <begin position="380"/>
        <end position="394"/>
    </location>
</feature>
<dbReference type="CDD" id="cd14014">
    <property type="entry name" value="STKc_PknB_like"/>
    <property type="match status" value="1"/>
</dbReference>
<dbReference type="InterPro" id="IPR000719">
    <property type="entry name" value="Prot_kinase_dom"/>
</dbReference>
<feature type="compositionally biased region" description="Polar residues" evidence="8">
    <location>
        <begin position="315"/>
        <end position="329"/>
    </location>
</feature>
<dbReference type="InterPro" id="IPR050660">
    <property type="entry name" value="NEK_Ser/Thr_kinase"/>
</dbReference>
<feature type="compositionally biased region" description="Low complexity" evidence="8">
    <location>
        <begin position="444"/>
        <end position="466"/>
    </location>
</feature>
<dbReference type="Pfam" id="PF00069">
    <property type="entry name" value="Pkinase"/>
    <property type="match status" value="1"/>
</dbReference>
<evidence type="ECO:0000256" key="6">
    <source>
        <dbReference type="ARBA" id="ARBA00022840"/>
    </source>
</evidence>
<reference evidence="10 11" key="1">
    <citation type="submission" date="2024-10" db="EMBL/GenBank/DDBJ databases">
        <title>The Natural Products Discovery Center: Release of the First 8490 Sequenced Strains for Exploring Actinobacteria Biosynthetic Diversity.</title>
        <authorList>
            <person name="Kalkreuter E."/>
            <person name="Kautsar S.A."/>
            <person name="Yang D."/>
            <person name="Bader C.D."/>
            <person name="Teijaro C.N."/>
            <person name="Fluegel L."/>
            <person name="Davis C.M."/>
            <person name="Simpson J.R."/>
            <person name="Lauterbach L."/>
            <person name="Steele A.D."/>
            <person name="Gui C."/>
            <person name="Meng S."/>
            <person name="Li G."/>
            <person name="Viehrig K."/>
            <person name="Ye F."/>
            <person name="Su P."/>
            <person name="Kiefer A.F."/>
            <person name="Nichols A."/>
            <person name="Cepeda A.J."/>
            <person name="Yan W."/>
            <person name="Fan B."/>
            <person name="Jiang Y."/>
            <person name="Adhikari A."/>
            <person name="Zheng C.-J."/>
            <person name="Schuster L."/>
            <person name="Cowan T.M."/>
            <person name="Smanski M.J."/>
            <person name="Chevrette M.G."/>
            <person name="De Carvalho L.P.S."/>
            <person name="Shen B."/>
        </authorList>
    </citation>
    <scope>NUCLEOTIDE SEQUENCE [LARGE SCALE GENOMIC DNA]</scope>
    <source>
        <strain evidence="10 11">NPDC006488</strain>
    </source>
</reference>
<dbReference type="PANTHER" id="PTHR43671:SF13">
    <property type="entry name" value="SERINE_THREONINE-PROTEIN KINASE NEK2"/>
    <property type="match status" value="1"/>
</dbReference>
<sequence>MMDGTIAEPLGADDPQEIGSFNIIGLLGVGGMGEVYLGASDKGYAAVKRVRPRLVAGERFEREIGILYRVPAGVAPRVLAGDSTAERPWFATEYVPGLTVDEAVRLRGPLPAEALWLLLAEAATQLSAVHAAEIVHRDVKPGNVMLVRDGVKLIDFGIARAADQARLTRSGGSYGTQGFSAPEQQAGDEDVDAPADVYSLGALVLYAASGRTPGVVPDAEPLRTADPDLAAVIGSCLATGPGARPTAAEVADAARAHLPVPPPAWPSEVTSRIAARRAFAATPVGKLETVPPPNLDADANADRTSDAEADADRTPNPQGDRTPNPQGDRTPNPEADPTPETAHPSTELPRPPHKRPLLLTTAGVIALGAVVAFVLVPSPSRHNGTAHPSGSASISGEPVAGTTRTSSASPSRSASPTAESGHPSPVVPAGTHTTVPPSTAGSRSPSGPVATTAASSAGTTHVTSSSISGISGNEDPAQVKGSEADTSWVGNDAACSAWLDDNGSGELAGVLNTSLAQSCGAELYRSDGIAYTFQASLGAAKTNFIPAVGNAMWICVWNASDRSDEQCSARFTMNGHTPVKE</sequence>
<evidence type="ECO:0000313" key="11">
    <source>
        <dbReference type="Proteomes" id="UP001601303"/>
    </source>
</evidence>
<keyword evidence="11" id="KW-1185">Reference proteome</keyword>
<organism evidence="10 11">
    <name type="scientific">Streptomyces hokutonensis</name>
    <dbReference type="NCBI Taxonomy" id="1306990"/>
    <lineage>
        <taxon>Bacteria</taxon>
        <taxon>Bacillati</taxon>
        <taxon>Actinomycetota</taxon>
        <taxon>Actinomycetes</taxon>
        <taxon>Kitasatosporales</taxon>
        <taxon>Streptomycetaceae</taxon>
        <taxon>Streptomyces</taxon>
    </lineage>
</organism>
<evidence type="ECO:0000256" key="8">
    <source>
        <dbReference type="SAM" id="MobiDB-lite"/>
    </source>
</evidence>
<protein>
    <recommendedName>
        <fullName evidence="2">non-specific serine/threonine protein kinase</fullName>
        <ecNumber evidence="2">2.7.11.1</ecNumber>
    </recommendedName>
</protein>
<dbReference type="InterPro" id="IPR017441">
    <property type="entry name" value="Protein_kinase_ATP_BS"/>
</dbReference>
<evidence type="ECO:0000256" key="7">
    <source>
        <dbReference type="PROSITE-ProRule" id="PRU10141"/>
    </source>
</evidence>
<comment type="caution">
    <text evidence="10">The sequence shown here is derived from an EMBL/GenBank/DDBJ whole genome shotgun (WGS) entry which is preliminary data.</text>
</comment>
<dbReference type="EC" id="2.7.11.1" evidence="2"/>
<name>A0ABW6LVV2_9ACTN</name>
<dbReference type="SMART" id="SM00220">
    <property type="entry name" value="S_TKc"/>
    <property type="match status" value="1"/>
</dbReference>
<feature type="compositionally biased region" description="Low complexity" evidence="8">
    <location>
        <begin position="402"/>
        <end position="418"/>
    </location>
</feature>
<keyword evidence="3" id="KW-0808">Transferase</keyword>
<dbReference type="PROSITE" id="PS00107">
    <property type="entry name" value="PROTEIN_KINASE_ATP"/>
    <property type="match status" value="1"/>
</dbReference>
<dbReference type="InterPro" id="IPR008271">
    <property type="entry name" value="Ser/Thr_kinase_AS"/>
</dbReference>
<dbReference type="RefSeq" id="WP_388101772.1">
    <property type="nucleotide sequence ID" value="NZ_JBIAHM010000001.1"/>
</dbReference>
<accession>A0ABW6LVV2</accession>
<keyword evidence="6 7" id="KW-0067">ATP-binding</keyword>
<dbReference type="PROSITE" id="PS50011">
    <property type="entry name" value="PROTEIN_KINASE_DOM"/>
    <property type="match status" value="1"/>
</dbReference>
<dbReference type="GO" id="GO:0016301">
    <property type="term" value="F:kinase activity"/>
    <property type="evidence" value="ECO:0007669"/>
    <property type="project" value="UniProtKB-KW"/>
</dbReference>
<proteinExistence type="inferred from homology"/>
<gene>
    <name evidence="10" type="ORF">ACFYNQ_01650</name>
</gene>
<dbReference type="PANTHER" id="PTHR43671">
    <property type="entry name" value="SERINE/THREONINE-PROTEIN KINASE NEK"/>
    <property type="match status" value="1"/>
</dbReference>
<comment type="similarity">
    <text evidence="1">Belongs to the protein kinase superfamily. NEK Ser/Thr protein kinase family. NIMA subfamily.</text>
</comment>
<feature type="domain" description="Protein kinase" evidence="9">
    <location>
        <begin position="21"/>
        <end position="260"/>
    </location>
</feature>
<dbReference type="Gene3D" id="3.30.200.20">
    <property type="entry name" value="Phosphorylase Kinase, domain 1"/>
    <property type="match status" value="1"/>
</dbReference>
<evidence type="ECO:0000256" key="1">
    <source>
        <dbReference type="ARBA" id="ARBA00010886"/>
    </source>
</evidence>
<feature type="binding site" evidence="7">
    <location>
        <position position="48"/>
    </location>
    <ligand>
        <name>ATP</name>
        <dbReference type="ChEBI" id="CHEBI:30616"/>
    </ligand>
</feature>
<dbReference type="Gene3D" id="1.10.510.10">
    <property type="entry name" value="Transferase(Phosphotransferase) domain 1"/>
    <property type="match status" value="1"/>
</dbReference>
<dbReference type="EMBL" id="JBIAHM010000001">
    <property type="protein sequence ID" value="MFE9597263.1"/>
    <property type="molecule type" value="Genomic_DNA"/>
</dbReference>
<evidence type="ECO:0000256" key="5">
    <source>
        <dbReference type="ARBA" id="ARBA00022777"/>
    </source>
</evidence>
<feature type="region of interest" description="Disordered" evidence="8">
    <location>
        <begin position="380"/>
        <end position="482"/>
    </location>
</feature>
<keyword evidence="4 7" id="KW-0547">Nucleotide-binding</keyword>
<evidence type="ECO:0000259" key="9">
    <source>
        <dbReference type="PROSITE" id="PS50011"/>
    </source>
</evidence>
<feature type="compositionally biased region" description="Basic and acidic residues" evidence="8">
    <location>
        <begin position="300"/>
        <end position="313"/>
    </location>
</feature>
<dbReference type="SUPFAM" id="SSF56112">
    <property type="entry name" value="Protein kinase-like (PK-like)"/>
    <property type="match status" value="1"/>
</dbReference>
<evidence type="ECO:0000313" key="10">
    <source>
        <dbReference type="EMBL" id="MFE9597263.1"/>
    </source>
</evidence>
<evidence type="ECO:0000256" key="2">
    <source>
        <dbReference type="ARBA" id="ARBA00012513"/>
    </source>
</evidence>
<keyword evidence="5 10" id="KW-0418">Kinase</keyword>
<evidence type="ECO:0000256" key="4">
    <source>
        <dbReference type="ARBA" id="ARBA00022741"/>
    </source>
</evidence>